<sequence length="198" mass="22529">MERTRRWFRNLLGGKKEPKQAPPDPHSSTKEKRRWSFGKSSKDRENRATYRENEYMCNSVNEQNMHAVAVAAATAAAADAAVAAAEAAVAVVRLTSNGRLSLYSGRERRAAIRIQTVFRGYLARRALRALKGLVKLQALVRGYLVRKQADATLYCMHSLVRIQARVRARRLWMSGEGQLAQMQQKHRRQPESRPRKSI</sequence>
<name>A0AA38CGX3_TAXCH</name>
<comment type="caution">
    <text evidence="4">The sequence shown here is derived from an EMBL/GenBank/DDBJ whole genome shotgun (WGS) entry which is preliminary data.</text>
</comment>
<dbReference type="PANTHER" id="PTHR32295:SF216">
    <property type="entry name" value="PROTEIN IQ-DOMAIN 3"/>
    <property type="match status" value="1"/>
</dbReference>
<feature type="region of interest" description="Disordered" evidence="3">
    <location>
        <begin position="177"/>
        <end position="198"/>
    </location>
</feature>
<reference evidence="4 5" key="1">
    <citation type="journal article" date="2021" name="Nat. Plants">
        <title>The Taxus genome provides insights into paclitaxel biosynthesis.</title>
        <authorList>
            <person name="Xiong X."/>
            <person name="Gou J."/>
            <person name="Liao Q."/>
            <person name="Li Y."/>
            <person name="Zhou Q."/>
            <person name="Bi G."/>
            <person name="Li C."/>
            <person name="Du R."/>
            <person name="Wang X."/>
            <person name="Sun T."/>
            <person name="Guo L."/>
            <person name="Liang H."/>
            <person name="Lu P."/>
            <person name="Wu Y."/>
            <person name="Zhang Z."/>
            <person name="Ro D.K."/>
            <person name="Shang Y."/>
            <person name="Huang S."/>
            <person name="Yan J."/>
        </authorList>
    </citation>
    <scope>NUCLEOTIDE SEQUENCE [LARGE SCALE GENOMIC DNA]</scope>
    <source>
        <strain evidence="4">Ta-2019</strain>
    </source>
</reference>
<keyword evidence="1" id="KW-0112">Calmodulin-binding</keyword>
<dbReference type="PANTHER" id="PTHR32295">
    <property type="entry name" value="IQ-DOMAIN 5-RELATED"/>
    <property type="match status" value="1"/>
</dbReference>
<dbReference type="GO" id="GO:0005516">
    <property type="term" value="F:calmodulin binding"/>
    <property type="evidence" value="ECO:0007669"/>
    <property type="project" value="UniProtKB-KW"/>
</dbReference>
<evidence type="ECO:0000256" key="3">
    <source>
        <dbReference type="SAM" id="MobiDB-lite"/>
    </source>
</evidence>
<organism evidence="4 5">
    <name type="scientific">Taxus chinensis</name>
    <name type="common">Chinese yew</name>
    <name type="synonym">Taxus wallichiana var. chinensis</name>
    <dbReference type="NCBI Taxonomy" id="29808"/>
    <lineage>
        <taxon>Eukaryota</taxon>
        <taxon>Viridiplantae</taxon>
        <taxon>Streptophyta</taxon>
        <taxon>Embryophyta</taxon>
        <taxon>Tracheophyta</taxon>
        <taxon>Spermatophyta</taxon>
        <taxon>Pinopsida</taxon>
        <taxon>Pinidae</taxon>
        <taxon>Conifers II</taxon>
        <taxon>Cupressales</taxon>
        <taxon>Taxaceae</taxon>
        <taxon>Taxus</taxon>
    </lineage>
</organism>
<accession>A0AA38CGX3</accession>
<dbReference type="InterPro" id="IPR000048">
    <property type="entry name" value="IQ_motif_EF-hand-BS"/>
</dbReference>
<feature type="region of interest" description="Disordered" evidence="3">
    <location>
        <begin position="1"/>
        <end position="49"/>
    </location>
</feature>
<protein>
    <submittedName>
        <fullName evidence="4">Uncharacterized protein</fullName>
    </submittedName>
</protein>
<dbReference type="Proteomes" id="UP000824469">
    <property type="component" value="Unassembled WGS sequence"/>
</dbReference>
<evidence type="ECO:0000313" key="4">
    <source>
        <dbReference type="EMBL" id="KAH9301131.1"/>
    </source>
</evidence>
<dbReference type="Pfam" id="PF00612">
    <property type="entry name" value="IQ"/>
    <property type="match status" value="2"/>
</dbReference>
<dbReference type="AlphaFoldDB" id="A0AA38CGX3"/>
<dbReference type="PROSITE" id="PS50096">
    <property type="entry name" value="IQ"/>
    <property type="match status" value="2"/>
</dbReference>
<evidence type="ECO:0000313" key="5">
    <source>
        <dbReference type="Proteomes" id="UP000824469"/>
    </source>
</evidence>
<feature type="non-terminal residue" evidence="4">
    <location>
        <position position="1"/>
    </location>
</feature>
<dbReference type="EMBL" id="JAHRHJ020000009">
    <property type="protein sequence ID" value="KAH9301131.1"/>
    <property type="molecule type" value="Genomic_DNA"/>
</dbReference>
<gene>
    <name evidence="4" type="ORF">KI387_012714</name>
</gene>
<proteinExistence type="inferred from homology"/>
<keyword evidence="5" id="KW-1185">Reference proteome</keyword>
<comment type="similarity">
    <text evidence="2">Belongs to the IQD family.</text>
</comment>
<dbReference type="CDD" id="cd23767">
    <property type="entry name" value="IQCD"/>
    <property type="match status" value="1"/>
</dbReference>
<feature type="compositionally biased region" description="Basic and acidic residues" evidence="3">
    <location>
        <begin position="40"/>
        <end position="49"/>
    </location>
</feature>
<feature type="compositionally biased region" description="Basic and acidic residues" evidence="3">
    <location>
        <begin position="189"/>
        <end position="198"/>
    </location>
</feature>
<evidence type="ECO:0000256" key="2">
    <source>
        <dbReference type="ARBA" id="ARBA00024341"/>
    </source>
</evidence>
<dbReference type="OMA" id="RENEYMC"/>
<evidence type="ECO:0000256" key="1">
    <source>
        <dbReference type="ARBA" id="ARBA00022860"/>
    </source>
</evidence>
<dbReference type="Gene3D" id="1.20.5.190">
    <property type="match status" value="1"/>
</dbReference>
<dbReference type="SMART" id="SM00015">
    <property type="entry name" value="IQ"/>
    <property type="match status" value="2"/>
</dbReference>